<name>H2CFN4_9LEPT</name>
<sequence>MTTMRRPALYADRIKKKLMYLCYVLVALSLLLPLSLSAETEAEVHAAYKASAEAEKPAVLDRLDAIVSNASVVFLKDVLANGETSALRSRAAQLLGKLKQGRVELQNAFDNDDRYVRTATMQSLAMIGDPMSYPWFVKGFGDTKNPDVRLAALKGLSLTGKPNDAAKFREALNWGIVDATVYAIQGFGTIGARNEWNNIRRYCEDSNPSLVAACLRSAGRLRNPESVSILEARILDQNQEIAAAAIEAIGNFGGQTTIQTLIRVKKANPSHPLLSRINDVLKKNKAGKQYAVLSTSLNFRQQPNEQAASHGILGENEVVEVLERGKRKYTYLSSTGQEYEDFWYKVKDFKGRTGYVYGAFVTLVDTQN</sequence>
<dbReference type="SUPFAM" id="SSF48371">
    <property type="entry name" value="ARM repeat"/>
    <property type="match status" value="1"/>
</dbReference>
<dbReference type="STRING" id="183.GCA_002009735_01482"/>
<reference evidence="2 3" key="1">
    <citation type="submission" date="2011-10" db="EMBL/GenBank/DDBJ databases">
        <title>The Improved High-Quality Draft genome of Leptonema illini DSM 21528.</title>
        <authorList>
            <consortium name="US DOE Joint Genome Institute (JGI-PGF)"/>
            <person name="Lucas S."/>
            <person name="Copeland A."/>
            <person name="Lapidus A."/>
            <person name="Glavina del Rio T."/>
            <person name="Dalin E."/>
            <person name="Tice H."/>
            <person name="Bruce D."/>
            <person name="Goodwin L."/>
            <person name="Pitluck S."/>
            <person name="Peters L."/>
            <person name="Mikhailova N."/>
            <person name="Held B."/>
            <person name="Kyrpides N."/>
            <person name="Mavromatis K."/>
            <person name="Ivanova N."/>
            <person name="Markowitz V."/>
            <person name="Cheng J.-F."/>
            <person name="Hugenholtz P."/>
            <person name="Woyke T."/>
            <person name="Wu D."/>
            <person name="Gronow S."/>
            <person name="Wellnitz S."/>
            <person name="Brambilla E.-M."/>
            <person name="Klenk H.-P."/>
            <person name="Eisen J.A."/>
        </authorList>
    </citation>
    <scope>NUCLEOTIDE SEQUENCE [LARGE SCALE GENOMIC DNA]</scope>
    <source>
        <strain evidence="2 3">DSM 21528</strain>
    </source>
</reference>
<gene>
    <name evidence="2" type="ORF">Lepil_1001</name>
</gene>
<organism evidence="2 3">
    <name type="scientific">Leptonema illini DSM 21528</name>
    <dbReference type="NCBI Taxonomy" id="929563"/>
    <lineage>
        <taxon>Bacteria</taxon>
        <taxon>Pseudomonadati</taxon>
        <taxon>Spirochaetota</taxon>
        <taxon>Spirochaetia</taxon>
        <taxon>Leptospirales</taxon>
        <taxon>Leptospiraceae</taxon>
        <taxon>Leptonema</taxon>
    </lineage>
</organism>
<dbReference type="AlphaFoldDB" id="H2CFN4"/>
<dbReference type="HOGENOM" id="CLU_751838_0_0_12"/>
<evidence type="ECO:0000313" key="2">
    <source>
        <dbReference type="EMBL" id="EHQ05699.1"/>
    </source>
</evidence>
<accession>H2CFN4</accession>
<dbReference type="InterPro" id="IPR011989">
    <property type="entry name" value="ARM-like"/>
</dbReference>
<proteinExistence type="predicted"/>
<dbReference type="RefSeq" id="WP_002770592.1">
    <property type="nucleotide sequence ID" value="NZ_JH597773.1"/>
</dbReference>
<protein>
    <submittedName>
        <fullName evidence="2">SH3 type 3 domain protein</fullName>
    </submittedName>
</protein>
<dbReference type="InterPro" id="IPR003646">
    <property type="entry name" value="SH3-like_bac-type"/>
</dbReference>
<feature type="domain" description="SH3b" evidence="1">
    <location>
        <begin position="296"/>
        <end position="361"/>
    </location>
</feature>
<dbReference type="Gene3D" id="1.25.10.10">
    <property type="entry name" value="Leucine-rich Repeat Variant"/>
    <property type="match status" value="1"/>
</dbReference>
<dbReference type="Gene3D" id="2.30.30.40">
    <property type="entry name" value="SH3 Domains"/>
    <property type="match status" value="1"/>
</dbReference>
<evidence type="ECO:0000313" key="3">
    <source>
        <dbReference type="Proteomes" id="UP000005737"/>
    </source>
</evidence>
<dbReference type="Pfam" id="PF13646">
    <property type="entry name" value="HEAT_2"/>
    <property type="match status" value="2"/>
</dbReference>
<dbReference type="Proteomes" id="UP000005737">
    <property type="component" value="Unassembled WGS sequence"/>
</dbReference>
<dbReference type="Pfam" id="PF08239">
    <property type="entry name" value="SH3_3"/>
    <property type="match status" value="1"/>
</dbReference>
<keyword evidence="3" id="KW-1185">Reference proteome</keyword>
<dbReference type="EMBL" id="JH597773">
    <property type="protein sequence ID" value="EHQ05699.1"/>
    <property type="molecule type" value="Genomic_DNA"/>
</dbReference>
<dbReference type="InterPro" id="IPR016024">
    <property type="entry name" value="ARM-type_fold"/>
</dbReference>
<evidence type="ECO:0000259" key="1">
    <source>
        <dbReference type="Pfam" id="PF08239"/>
    </source>
</evidence>